<protein>
    <recommendedName>
        <fullName evidence="6">SRCR domain-containing protein</fullName>
    </recommendedName>
</protein>
<evidence type="ECO:0000256" key="2">
    <source>
        <dbReference type="ARBA" id="ARBA00022737"/>
    </source>
</evidence>
<evidence type="ECO:0000259" key="6">
    <source>
        <dbReference type="PROSITE" id="PS50287"/>
    </source>
</evidence>
<feature type="disulfide bond" evidence="5">
    <location>
        <begin position="75"/>
        <end position="85"/>
    </location>
</feature>
<evidence type="ECO:0000256" key="1">
    <source>
        <dbReference type="ARBA" id="ARBA00022729"/>
    </source>
</evidence>
<dbReference type="InterPro" id="IPR036772">
    <property type="entry name" value="SRCR-like_dom_sf"/>
</dbReference>
<dbReference type="Proteomes" id="UP001152320">
    <property type="component" value="Chromosome 16"/>
</dbReference>
<reference evidence="7" key="1">
    <citation type="submission" date="2021-10" db="EMBL/GenBank/DDBJ databases">
        <title>Tropical sea cucumber genome reveals ecological adaptation and Cuvierian tubules defense mechanism.</title>
        <authorList>
            <person name="Chen T."/>
        </authorList>
    </citation>
    <scope>NUCLEOTIDE SEQUENCE</scope>
    <source>
        <strain evidence="7">Nanhai2018</strain>
        <tissue evidence="7">Muscle</tissue>
    </source>
</reference>
<evidence type="ECO:0000313" key="7">
    <source>
        <dbReference type="EMBL" id="KAJ8027044.1"/>
    </source>
</evidence>
<name>A0A9Q0YTK1_HOLLE</name>
<keyword evidence="1" id="KW-0732">Signal</keyword>
<evidence type="ECO:0000313" key="8">
    <source>
        <dbReference type="Proteomes" id="UP001152320"/>
    </source>
</evidence>
<dbReference type="SUPFAM" id="SSF56487">
    <property type="entry name" value="SRCR-like"/>
    <property type="match status" value="1"/>
</dbReference>
<evidence type="ECO:0000256" key="3">
    <source>
        <dbReference type="ARBA" id="ARBA00023157"/>
    </source>
</evidence>
<dbReference type="EMBL" id="JAIZAY010000016">
    <property type="protein sequence ID" value="KAJ8027044.1"/>
    <property type="molecule type" value="Genomic_DNA"/>
</dbReference>
<accession>A0A9Q0YTK1</accession>
<dbReference type="SMART" id="SM00202">
    <property type="entry name" value="SR"/>
    <property type="match status" value="1"/>
</dbReference>
<feature type="domain" description="SRCR" evidence="6">
    <location>
        <begin position="6"/>
        <end position="106"/>
    </location>
</feature>
<keyword evidence="3 5" id="KW-1015">Disulfide bond</keyword>
<gene>
    <name evidence="7" type="ORF">HOLleu_32074</name>
</gene>
<dbReference type="Gene3D" id="3.10.250.10">
    <property type="entry name" value="SRCR-like domain"/>
    <property type="match status" value="1"/>
</dbReference>
<keyword evidence="2" id="KW-0677">Repeat</keyword>
<dbReference type="PANTHER" id="PTHR48071:SF28">
    <property type="entry name" value="SRCR DOMAIN-CONTAINING PROTEIN"/>
    <property type="match status" value="1"/>
</dbReference>
<comment type="caution">
    <text evidence="7">The sequence shown here is derived from an EMBL/GenBank/DDBJ whole genome shotgun (WGS) entry which is preliminary data.</text>
</comment>
<feature type="disulfide bond" evidence="5">
    <location>
        <begin position="44"/>
        <end position="105"/>
    </location>
</feature>
<evidence type="ECO:0000256" key="5">
    <source>
        <dbReference type="PROSITE-ProRule" id="PRU00196"/>
    </source>
</evidence>
<proteinExistence type="predicted"/>
<dbReference type="Pfam" id="PF00530">
    <property type="entry name" value="SRCR"/>
    <property type="match status" value="1"/>
</dbReference>
<dbReference type="PROSITE" id="PS00420">
    <property type="entry name" value="SRCR_1"/>
    <property type="match status" value="1"/>
</dbReference>
<dbReference type="AlphaFoldDB" id="A0A9Q0YTK1"/>
<evidence type="ECO:0000256" key="4">
    <source>
        <dbReference type="ARBA" id="ARBA00023180"/>
    </source>
</evidence>
<dbReference type="PROSITE" id="PS50287">
    <property type="entry name" value="SRCR_2"/>
    <property type="match status" value="1"/>
</dbReference>
<dbReference type="FunFam" id="3.10.250.10:FF:000006">
    <property type="entry name" value="neurotrypsin isoform X2"/>
    <property type="match status" value="1"/>
</dbReference>
<dbReference type="GO" id="GO:0016020">
    <property type="term" value="C:membrane"/>
    <property type="evidence" value="ECO:0007669"/>
    <property type="project" value="InterPro"/>
</dbReference>
<dbReference type="PANTHER" id="PTHR48071">
    <property type="entry name" value="SRCR DOMAIN-CONTAINING PROTEIN"/>
    <property type="match status" value="1"/>
</dbReference>
<dbReference type="OrthoDB" id="536948at2759"/>
<dbReference type="InterPro" id="IPR001190">
    <property type="entry name" value="SRCR"/>
</dbReference>
<dbReference type="PRINTS" id="PR00258">
    <property type="entry name" value="SPERACTRCPTR"/>
</dbReference>
<keyword evidence="4" id="KW-0325">Glycoprotein</keyword>
<keyword evidence="8" id="KW-1185">Reference proteome</keyword>
<sequence>MYLQETRLVDGHSNDSGRLEVLINDEWGTVCDEEWDLNDATVACRQLGFPAAIFTYRHAHFGEGFGRIWISDVQCKGTELSLLECNHERYQKPSCNHTGDVGVLCGDGFDERTLKETRCHLHQICSFMENHTCIYCHDYNQDSAEDLSQMMRYGGSYRGV</sequence>
<feature type="disulfide bond" evidence="5">
    <location>
        <begin position="31"/>
        <end position="95"/>
    </location>
</feature>
<organism evidence="7 8">
    <name type="scientific">Holothuria leucospilota</name>
    <name type="common">Black long sea cucumber</name>
    <name type="synonym">Mertensiothuria leucospilota</name>
    <dbReference type="NCBI Taxonomy" id="206669"/>
    <lineage>
        <taxon>Eukaryota</taxon>
        <taxon>Metazoa</taxon>
        <taxon>Echinodermata</taxon>
        <taxon>Eleutherozoa</taxon>
        <taxon>Echinozoa</taxon>
        <taxon>Holothuroidea</taxon>
        <taxon>Aspidochirotacea</taxon>
        <taxon>Aspidochirotida</taxon>
        <taxon>Holothuriidae</taxon>
        <taxon>Holothuria</taxon>
    </lineage>
</organism>